<dbReference type="EMBL" id="JACGWK010000009">
    <property type="protein sequence ID" value="KAL0334021.1"/>
    <property type="molecule type" value="Genomic_DNA"/>
</dbReference>
<sequence>MLGRGQEYRGGSSQRNNMKRKGHLDKRNMICEICHKSGHGKDTCLKIHGVPEWYKDLNEQKKWNGTIRRTYAARGDNFGDTHNTVGVGARSADLVTELMQALRLIQKKCLMILWVFILQKLK</sequence>
<reference evidence="2" key="1">
    <citation type="submission" date="2020-06" db="EMBL/GenBank/DDBJ databases">
        <authorList>
            <person name="Li T."/>
            <person name="Hu X."/>
            <person name="Zhang T."/>
            <person name="Song X."/>
            <person name="Zhang H."/>
            <person name="Dai N."/>
            <person name="Sheng W."/>
            <person name="Hou X."/>
            <person name="Wei L."/>
        </authorList>
    </citation>
    <scope>NUCLEOTIDE SEQUENCE</scope>
    <source>
        <strain evidence="2">G01</strain>
        <tissue evidence="2">Leaf</tissue>
    </source>
</reference>
<evidence type="ECO:0000256" key="1">
    <source>
        <dbReference type="SAM" id="MobiDB-lite"/>
    </source>
</evidence>
<protein>
    <submittedName>
        <fullName evidence="2">Uncharacterized protein</fullName>
    </submittedName>
</protein>
<organism evidence="2">
    <name type="scientific">Sesamum angustifolium</name>
    <dbReference type="NCBI Taxonomy" id="2727405"/>
    <lineage>
        <taxon>Eukaryota</taxon>
        <taxon>Viridiplantae</taxon>
        <taxon>Streptophyta</taxon>
        <taxon>Embryophyta</taxon>
        <taxon>Tracheophyta</taxon>
        <taxon>Spermatophyta</taxon>
        <taxon>Magnoliopsida</taxon>
        <taxon>eudicotyledons</taxon>
        <taxon>Gunneridae</taxon>
        <taxon>Pentapetalae</taxon>
        <taxon>asterids</taxon>
        <taxon>lamiids</taxon>
        <taxon>Lamiales</taxon>
        <taxon>Pedaliaceae</taxon>
        <taxon>Sesamum</taxon>
    </lineage>
</organism>
<name>A0AAW2MSH3_9LAMI</name>
<accession>A0AAW2MSH3</accession>
<comment type="caution">
    <text evidence="2">The sequence shown here is derived from an EMBL/GenBank/DDBJ whole genome shotgun (WGS) entry which is preliminary data.</text>
</comment>
<gene>
    <name evidence="2" type="ORF">Sangu_1558300</name>
</gene>
<evidence type="ECO:0000313" key="2">
    <source>
        <dbReference type="EMBL" id="KAL0334021.1"/>
    </source>
</evidence>
<dbReference type="AlphaFoldDB" id="A0AAW2MSH3"/>
<feature type="region of interest" description="Disordered" evidence="1">
    <location>
        <begin position="1"/>
        <end position="21"/>
    </location>
</feature>
<reference evidence="2" key="2">
    <citation type="journal article" date="2024" name="Plant">
        <title>Genomic evolution and insights into agronomic trait innovations of Sesamum species.</title>
        <authorList>
            <person name="Miao H."/>
            <person name="Wang L."/>
            <person name="Qu L."/>
            <person name="Liu H."/>
            <person name="Sun Y."/>
            <person name="Le M."/>
            <person name="Wang Q."/>
            <person name="Wei S."/>
            <person name="Zheng Y."/>
            <person name="Lin W."/>
            <person name="Duan Y."/>
            <person name="Cao H."/>
            <person name="Xiong S."/>
            <person name="Wang X."/>
            <person name="Wei L."/>
            <person name="Li C."/>
            <person name="Ma Q."/>
            <person name="Ju M."/>
            <person name="Zhao R."/>
            <person name="Li G."/>
            <person name="Mu C."/>
            <person name="Tian Q."/>
            <person name="Mei H."/>
            <person name="Zhang T."/>
            <person name="Gao T."/>
            <person name="Zhang H."/>
        </authorList>
    </citation>
    <scope>NUCLEOTIDE SEQUENCE</scope>
    <source>
        <strain evidence="2">G01</strain>
    </source>
</reference>
<proteinExistence type="predicted"/>